<dbReference type="EMBL" id="CZQE01000313">
    <property type="protein sequence ID" value="CUS45908.1"/>
    <property type="molecule type" value="Genomic_DNA"/>
</dbReference>
<dbReference type="AlphaFoldDB" id="A0A160TMU2"/>
<protein>
    <submittedName>
        <fullName evidence="1">Uncharacterized protein</fullName>
    </submittedName>
</protein>
<evidence type="ECO:0000313" key="1">
    <source>
        <dbReference type="EMBL" id="CUS45908.1"/>
    </source>
</evidence>
<name>A0A160TMU2_9ZZZZ</name>
<proteinExistence type="predicted"/>
<reference evidence="1" key="1">
    <citation type="submission" date="2015-10" db="EMBL/GenBank/DDBJ databases">
        <authorList>
            <person name="Gilbert D.G."/>
        </authorList>
    </citation>
    <scope>NUCLEOTIDE SEQUENCE</scope>
</reference>
<accession>A0A160TMU2</accession>
<gene>
    <name evidence="1" type="ORF">MGWOODY_Smn1430</name>
</gene>
<sequence>MFRTIAAIALLSLSGVAAAQDQQAESGKPPERIRNVTLTGTQKCPPAVNGEVVVCSKLEDPYRIPKALRETKKSAATNSWVNRAATLDEIGREAGGLPDTCSPVGSGGQTGCALKMNQQFAAERAEKKREQSAIP</sequence>
<organism evidence="1">
    <name type="scientific">hydrothermal vent metagenome</name>
    <dbReference type="NCBI Taxonomy" id="652676"/>
    <lineage>
        <taxon>unclassified sequences</taxon>
        <taxon>metagenomes</taxon>
        <taxon>ecological metagenomes</taxon>
    </lineage>
</organism>